<sequence length="539" mass="58263">MPPRRGRQEAVEMTGRASVFCVENRVLFAGFLITLAFSYTQIPLFYVIRLMECDAFYDASPPYSGTGDRCSVAEVAAGTATQFSIFNISTTLCGILNLFVARWQVQRFGPRAALLVQILIPAIRVAVQMPAVLGGESFGIIMLQASQFITIFGGPAGYIFVINMIAGDVVEPARRTAIFGKLQGCIMLGEGIGFLAGGMAGNVDIKAPFLIAFASFLVAAMYTRAAMPYMIPDSKPSQQGISTILEPLKIALPQRFRLVDGRVTKHYGVTFLCGGVFLGVLATGYAPSLIQMYAAADFDFNQADNGWLTSEFAFMRGFVLIFIFPRIVSWGRSWFSSATPTAERFDPVSAGLLPSAPKQCHGRVEGRIGGEVLHLGTYEQGRSGRLFDLVFLRWSLVVDGALTTMAAFSTRPWHVYLAALVLPFGSGSAPTAKGIISDMCGESRRADALHAITFVEQVSKLAAQAFFGFVFASLAEERKAYATFFCNAAVAVTAMAVLLLSSFPPANSSLVDDAEHDEGYAIIETAAWSAKPRVRQVDG</sequence>
<feature type="transmembrane region" description="Helical" evidence="5">
    <location>
        <begin position="306"/>
        <end position="324"/>
    </location>
</feature>
<feature type="transmembrane region" description="Helical" evidence="5">
    <location>
        <begin position="480"/>
        <end position="500"/>
    </location>
</feature>
<dbReference type="Gene3D" id="1.20.1250.20">
    <property type="entry name" value="MFS general substrate transporter like domains"/>
    <property type="match status" value="2"/>
</dbReference>
<accession>A0A8H4LUL5</accession>
<feature type="transmembrane region" description="Helical" evidence="5">
    <location>
        <begin position="83"/>
        <end position="100"/>
    </location>
</feature>
<feature type="transmembrane region" description="Helical" evidence="5">
    <location>
        <begin position="448"/>
        <end position="474"/>
    </location>
</feature>
<evidence type="ECO:0000313" key="6">
    <source>
        <dbReference type="EMBL" id="KAF4505908.1"/>
    </source>
</evidence>
<organism evidence="6 7">
    <name type="scientific">Ophiocordyceps sinensis</name>
    <dbReference type="NCBI Taxonomy" id="72228"/>
    <lineage>
        <taxon>Eukaryota</taxon>
        <taxon>Fungi</taxon>
        <taxon>Dikarya</taxon>
        <taxon>Ascomycota</taxon>
        <taxon>Pezizomycotina</taxon>
        <taxon>Sordariomycetes</taxon>
        <taxon>Hypocreomycetidae</taxon>
        <taxon>Hypocreales</taxon>
        <taxon>Ophiocordycipitaceae</taxon>
        <taxon>Ophiocordyceps</taxon>
    </lineage>
</organism>
<dbReference type="PANTHER" id="PTHR23507:SF13">
    <property type="entry name" value="MFS GENERAL SUBSTRATE TRANSPORTER"/>
    <property type="match status" value="1"/>
</dbReference>
<reference evidence="6 7" key="1">
    <citation type="journal article" date="2020" name="Genome Biol. Evol.">
        <title>A new high-quality draft genome assembly of the Chinese cordyceps Ophiocordyceps sinensis.</title>
        <authorList>
            <person name="Shu R."/>
            <person name="Zhang J."/>
            <person name="Meng Q."/>
            <person name="Zhang H."/>
            <person name="Zhou G."/>
            <person name="Li M."/>
            <person name="Wu P."/>
            <person name="Zhao Y."/>
            <person name="Chen C."/>
            <person name="Qin Q."/>
        </authorList>
    </citation>
    <scope>NUCLEOTIDE SEQUENCE [LARGE SCALE GENOMIC DNA]</scope>
    <source>
        <strain evidence="6 7">IOZ07</strain>
    </source>
</reference>
<feature type="transmembrane region" description="Helical" evidence="5">
    <location>
        <begin position="26"/>
        <end position="48"/>
    </location>
</feature>
<evidence type="ECO:0000256" key="1">
    <source>
        <dbReference type="ARBA" id="ARBA00004141"/>
    </source>
</evidence>
<evidence type="ECO:0000256" key="3">
    <source>
        <dbReference type="ARBA" id="ARBA00022989"/>
    </source>
</evidence>
<feature type="transmembrane region" description="Helical" evidence="5">
    <location>
        <begin position="145"/>
        <end position="166"/>
    </location>
</feature>
<feature type="transmembrane region" description="Helical" evidence="5">
    <location>
        <begin position="267"/>
        <end position="286"/>
    </location>
</feature>
<keyword evidence="2 5" id="KW-0812">Transmembrane</keyword>
<dbReference type="GO" id="GO:0022857">
    <property type="term" value="F:transmembrane transporter activity"/>
    <property type="evidence" value="ECO:0007669"/>
    <property type="project" value="TreeGrafter"/>
</dbReference>
<evidence type="ECO:0000256" key="2">
    <source>
        <dbReference type="ARBA" id="ARBA00022692"/>
    </source>
</evidence>
<evidence type="ECO:0008006" key="8">
    <source>
        <dbReference type="Google" id="ProtNLM"/>
    </source>
</evidence>
<dbReference type="GO" id="GO:0016020">
    <property type="term" value="C:membrane"/>
    <property type="evidence" value="ECO:0007669"/>
    <property type="project" value="UniProtKB-SubCell"/>
</dbReference>
<feature type="transmembrane region" description="Helical" evidence="5">
    <location>
        <begin position="112"/>
        <end position="133"/>
    </location>
</feature>
<comment type="caution">
    <text evidence="6">The sequence shown here is derived from an EMBL/GenBank/DDBJ whole genome shotgun (WGS) entry which is preliminary data.</text>
</comment>
<dbReference type="EMBL" id="JAAVMX010000008">
    <property type="protein sequence ID" value="KAF4505908.1"/>
    <property type="molecule type" value="Genomic_DNA"/>
</dbReference>
<protein>
    <recommendedName>
        <fullName evidence="8">Major facilitator superfamily transporter</fullName>
    </recommendedName>
</protein>
<gene>
    <name evidence="6" type="ORF">G6O67_007809</name>
</gene>
<comment type="subcellular location">
    <subcellularLocation>
        <location evidence="1">Membrane</location>
        <topology evidence="1">Multi-pass membrane protein</topology>
    </subcellularLocation>
</comment>
<feature type="transmembrane region" description="Helical" evidence="5">
    <location>
        <begin position="415"/>
        <end position="436"/>
    </location>
</feature>
<proteinExistence type="predicted"/>
<evidence type="ECO:0000313" key="7">
    <source>
        <dbReference type="Proteomes" id="UP000557566"/>
    </source>
</evidence>
<dbReference type="OrthoDB" id="5204190at2759"/>
<dbReference type="InterPro" id="IPR036259">
    <property type="entry name" value="MFS_trans_sf"/>
</dbReference>
<name>A0A8H4LUL5_9HYPO</name>
<dbReference type="SUPFAM" id="SSF103473">
    <property type="entry name" value="MFS general substrate transporter"/>
    <property type="match status" value="2"/>
</dbReference>
<dbReference type="Proteomes" id="UP000557566">
    <property type="component" value="Unassembled WGS sequence"/>
</dbReference>
<evidence type="ECO:0000256" key="5">
    <source>
        <dbReference type="SAM" id="Phobius"/>
    </source>
</evidence>
<keyword evidence="7" id="KW-1185">Reference proteome</keyword>
<dbReference type="PANTHER" id="PTHR23507">
    <property type="entry name" value="ZGC:174356"/>
    <property type="match status" value="1"/>
</dbReference>
<dbReference type="AlphaFoldDB" id="A0A8H4LUL5"/>
<keyword evidence="4 5" id="KW-0472">Membrane</keyword>
<evidence type="ECO:0000256" key="4">
    <source>
        <dbReference type="ARBA" id="ARBA00023136"/>
    </source>
</evidence>
<feature type="transmembrane region" description="Helical" evidence="5">
    <location>
        <begin position="178"/>
        <end position="201"/>
    </location>
</feature>
<keyword evidence="3 5" id="KW-1133">Transmembrane helix</keyword>
<feature type="transmembrane region" description="Helical" evidence="5">
    <location>
        <begin position="207"/>
        <end position="225"/>
    </location>
</feature>